<evidence type="ECO:0000313" key="3">
    <source>
        <dbReference type="EMBL" id="WUN83968.1"/>
    </source>
</evidence>
<evidence type="ECO:0000313" key="2">
    <source>
        <dbReference type="EMBL" id="WUN77065.1"/>
    </source>
</evidence>
<accession>A0ABZ1Q3G3</accession>
<proteinExistence type="predicted"/>
<organism evidence="2 4">
    <name type="scientific">Streptomyces erythrochromogenes</name>
    <dbReference type="NCBI Taxonomy" id="285574"/>
    <lineage>
        <taxon>Bacteria</taxon>
        <taxon>Bacillati</taxon>
        <taxon>Actinomycetota</taxon>
        <taxon>Actinomycetes</taxon>
        <taxon>Kitasatosporales</taxon>
        <taxon>Streptomycetaceae</taxon>
        <taxon>Streptomyces</taxon>
    </lineage>
</organism>
<name>A0ABZ1Q3G3_9ACTN</name>
<feature type="compositionally biased region" description="Gly residues" evidence="1">
    <location>
        <begin position="1"/>
        <end position="11"/>
    </location>
</feature>
<evidence type="ECO:0000313" key="4">
    <source>
        <dbReference type="Proteomes" id="UP001432312"/>
    </source>
</evidence>
<keyword evidence="4" id="KW-1185">Reference proteome</keyword>
<gene>
    <name evidence="2" type="ORF">OHA91_00235</name>
    <name evidence="3" type="ORF">OHA91_39020</name>
</gene>
<feature type="region of interest" description="Disordered" evidence="1">
    <location>
        <begin position="1"/>
        <end position="41"/>
    </location>
</feature>
<dbReference type="Proteomes" id="UP001432312">
    <property type="component" value="Chromosome"/>
</dbReference>
<dbReference type="EMBL" id="CP108036">
    <property type="protein sequence ID" value="WUN77065.1"/>
    <property type="molecule type" value="Genomic_DNA"/>
</dbReference>
<sequence length="41" mass="4217">MDQAEGDGGSEAGTNHGHNRNLVAHGPTGVSFADQPLTRKS</sequence>
<evidence type="ECO:0000256" key="1">
    <source>
        <dbReference type="SAM" id="MobiDB-lite"/>
    </source>
</evidence>
<reference evidence="2" key="1">
    <citation type="submission" date="2022-10" db="EMBL/GenBank/DDBJ databases">
        <title>The complete genomes of actinobacterial strains from the NBC collection.</title>
        <authorList>
            <person name="Joergensen T.S."/>
            <person name="Alvarez Arevalo M."/>
            <person name="Sterndorff E.B."/>
            <person name="Faurdal D."/>
            <person name="Vuksanovic O."/>
            <person name="Mourched A.-S."/>
            <person name="Charusanti P."/>
            <person name="Shaw S."/>
            <person name="Blin K."/>
            <person name="Weber T."/>
        </authorList>
    </citation>
    <scope>NUCLEOTIDE SEQUENCE</scope>
    <source>
        <strain evidence="2">NBC_00303</strain>
    </source>
</reference>
<dbReference type="EMBL" id="CP108036">
    <property type="protein sequence ID" value="WUN83968.1"/>
    <property type="molecule type" value="Genomic_DNA"/>
</dbReference>
<dbReference type="RefSeq" id="WP_266505747.1">
    <property type="nucleotide sequence ID" value="NZ_CP108036.1"/>
</dbReference>
<protein>
    <submittedName>
        <fullName evidence="2">Uncharacterized protein</fullName>
    </submittedName>
</protein>
<dbReference type="GeneID" id="95502176"/>